<proteinExistence type="predicted"/>
<organism evidence="2 3">
    <name type="scientific">Phytohabitans maris</name>
    <dbReference type="NCBI Taxonomy" id="3071409"/>
    <lineage>
        <taxon>Bacteria</taxon>
        <taxon>Bacillati</taxon>
        <taxon>Actinomycetota</taxon>
        <taxon>Actinomycetes</taxon>
        <taxon>Micromonosporales</taxon>
        <taxon>Micromonosporaceae</taxon>
    </lineage>
</organism>
<dbReference type="RefSeq" id="WP_308711190.1">
    <property type="nucleotide sequence ID" value="NZ_JAVHUY010000004.1"/>
</dbReference>
<accession>A0ABU0ZA49</accession>
<dbReference type="Proteomes" id="UP001230908">
    <property type="component" value="Unassembled WGS sequence"/>
</dbReference>
<comment type="caution">
    <text evidence="2">The sequence shown here is derived from an EMBL/GenBank/DDBJ whole genome shotgun (WGS) entry which is preliminary data.</text>
</comment>
<keyword evidence="3" id="KW-1185">Reference proteome</keyword>
<name>A0ABU0ZA49_9ACTN</name>
<evidence type="ECO:0000313" key="2">
    <source>
        <dbReference type="EMBL" id="MDQ7903913.1"/>
    </source>
</evidence>
<feature type="compositionally biased region" description="Low complexity" evidence="1">
    <location>
        <begin position="71"/>
        <end position="80"/>
    </location>
</feature>
<reference evidence="2 3" key="1">
    <citation type="submission" date="2023-08" db="EMBL/GenBank/DDBJ databases">
        <title>Phytohabitans sansha sp. nov., isolated from marine sediment.</title>
        <authorList>
            <person name="Zhao Y."/>
            <person name="Yi K."/>
        </authorList>
    </citation>
    <scope>NUCLEOTIDE SEQUENCE [LARGE SCALE GENOMIC DNA]</scope>
    <source>
        <strain evidence="2 3">ZYX-F-186</strain>
    </source>
</reference>
<sequence length="196" mass="18777">MTRPLSGVLQTAVVGVLEPVLRVVQVTVTAVLEPIEPILGGLLPGQPGPAEPDGQGIPPEEAPGAEPPAAAPQGAGTPAPSKAAAGTPKPAGVPRWTTAGAGPWIGGGRVTAAPEKTTAAPDAAGAGTVPTPSGAGFAGCALGGCAHTSDAINAGGQPLVLPAALAVRPDVRGRLVTPPTDPTFTGRLPGVAPAPG</sequence>
<evidence type="ECO:0000313" key="3">
    <source>
        <dbReference type="Proteomes" id="UP001230908"/>
    </source>
</evidence>
<feature type="compositionally biased region" description="Low complexity" evidence="1">
    <location>
        <begin position="117"/>
        <end position="128"/>
    </location>
</feature>
<evidence type="ECO:0000256" key="1">
    <source>
        <dbReference type="SAM" id="MobiDB-lite"/>
    </source>
</evidence>
<feature type="region of interest" description="Disordered" evidence="1">
    <location>
        <begin position="42"/>
        <end position="128"/>
    </location>
</feature>
<gene>
    <name evidence="2" type="ORF">RB614_05180</name>
</gene>
<dbReference type="EMBL" id="JAVHUY010000004">
    <property type="protein sequence ID" value="MDQ7903913.1"/>
    <property type="molecule type" value="Genomic_DNA"/>
</dbReference>
<protein>
    <submittedName>
        <fullName evidence="2">Uncharacterized protein</fullName>
    </submittedName>
</protein>